<evidence type="ECO:0000256" key="4">
    <source>
        <dbReference type="ARBA" id="ARBA00022763"/>
    </source>
</evidence>
<comment type="catalytic activity">
    <reaction evidence="12">
        <text>2'-deoxyribonucleotide-(2'-deoxyribose 5'-phosphate)-2'-deoxyribonucleotide-DNA = a 3'-end 2'-deoxyribonucleotide-(2,3-dehydro-2,3-deoxyribose 5'-phosphate)-DNA + a 5'-end 5'-phospho-2'-deoxyribonucleoside-DNA + H(+)</text>
        <dbReference type="Rhea" id="RHEA:66592"/>
        <dbReference type="Rhea" id="RHEA-COMP:13180"/>
        <dbReference type="Rhea" id="RHEA-COMP:16897"/>
        <dbReference type="Rhea" id="RHEA-COMP:17067"/>
        <dbReference type="ChEBI" id="CHEBI:15378"/>
        <dbReference type="ChEBI" id="CHEBI:136412"/>
        <dbReference type="ChEBI" id="CHEBI:157695"/>
        <dbReference type="ChEBI" id="CHEBI:167181"/>
        <dbReference type="EC" id="4.2.99.18"/>
    </reaction>
</comment>
<evidence type="ECO:0000256" key="3">
    <source>
        <dbReference type="ARBA" id="ARBA00022723"/>
    </source>
</evidence>
<dbReference type="InterPro" id="IPR004036">
    <property type="entry name" value="Endonuclease-III-like_CS2"/>
</dbReference>
<dbReference type="PIRSF" id="PIRSF001435">
    <property type="entry name" value="Nth"/>
    <property type="match status" value="1"/>
</dbReference>
<keyword evidence="10 12" id="KW-0456">Lyase</keyword>
<dbReference type="InterPro" id="IPR004035">
    <property type="entry name" value="Endouclease-III_FeS-bd_BS"/>
</dbReference>
<dbReference type="PANTHER" id="PTHR10359:SF18">
    <property type="entry name" value="ENDONUCLEASE III"/>
    <property type="match status" value="1"/>
</dbReference>
<dbReference type="InterPro" id="IPR003651">
    <property type="entry name" value="Endonuclease3_FeS-loop_motif"/>
</dbReference>
<reference evidence="14 15" key="1">
    <citation type="submission" date="2022-11" db="EMBL/GenBank/DDBJ databases">
        <title>Haliovirga abyssi gen. nov., sp. nov., a mesophilic fermentative bacterium isolated from the Iheya North hydrothermal field and the proposal of Haliovirgaceae fam. nov.</title>
        <authorList>
            <person name="Miyazaki U."/>
            <person name="Tame A."/>
            <person name="Miyazaki J."/>
            <person name="Takai K."/>
            <person name="Sawayama S."/>
            <person name="Kitajima M."/>
            <person name="Okamoto A."/>
            <person name="Nakagawa S."/>
        </authorList>
    </citation>
    <scope>NUCLEOTIDE SEQUENCE [LARGE SCALE GENOMIC DNA]</scope>
    <source>
        <strain evidence="14 15">IC12</strain>
    </source>
</reference>
<name>A0AAU9DN86_9FUSO</name>
<dbReference type="KEGG" id="haby:HLVA_03670"/>
<feature type="binding site" evidence="12">
    <location>
        <position position="204"/>
    </location>
    <ligand>
        <name>[4Fe-4S] cluster</name>
        <dbReference type="ChEBI" id="CHEBI:49883"/>
    </ligand>
</feature>
<proteinExistence type="inferred from homology"/>
<keyword evidence="8 12" id="KW-0238">DNA-binding</keyword>
<keyword evidence="2 12" id="KW-0004">4Fe-4S</keyword>
<dbReference type="FunFam" id="1.10.1670.10:FF:000001">
    <property type="entry name" value="Endonuclease III"/>
    <property type="match status" value="1"/>
</dbReference>
<protein>
    <recommendedName>
        <fullName evidence="12">Endonuclease III</fullName>
        <ecNumber evidence="12">4.2.99.18</ecNumber>
    </recommendedName>
    <alternativeName>
        <fullName evidence="12">DNA-(apurinic or apyrimidinic site) lyase</fullName>
    </alternativeName>
</protein>
<comment type="cofactor">
    <cofactor evidence="12">
        <name>[4Fe-4S] cluster</name>
        <dbReference type="ChEBI" id="CHEBI:49883"/>
    </cofactor>
    <text evidence="12">Binds 1 [4Fe-4S] cluster.</text>
</comment>
<dbReference type="InterPro" id="IPR005759">
    <property type="entry name" value="Nth"/>
</dbReference>
<feature type="domain" description="HhH-GPD" evidence="13">
    <location>
        <begin position="39"/>
        <end position="186"/>
    </location>
</feature>
<keyword evidence="15" id="KW-1185">Reference proteome</keyword>
<keyword evidence="3 12" id="KW-0479">Metal-binding</keyword>
<dbReference type="Gene3D" id="1.10.1670.10">
    <property type="entry name" value="Helix-hairpin-Helix base-excision DNA repair enzymes (C-terminal)"/>
    <property type="match status" value="1"/>
</dbReference>
<keyword evidence="14" id="KW-0540">Nuclease</keyword>
<keyword evidence="9 12" id="KW-0234">DNA repair</keyword>
<keyword evidence="5 12" id="KW-0378">Hydrolase</keyword>
<evidence type="ECO:0000256" key="7">
    <source>
        <dbReference type="ARBA" id="ARBA00023014"/>
    </source>
</evidence>
<dbReference type="SUPFAM" id="SSF48150">
    <property type="entry name" value="DNA-glycosylase"/>
    <property type="match status" value="1"/>
</dbReference>
<dbReference type="EC" id="4.2.99.18" evidence="12"/>
<dbReference type="InterPro" id="IPR011257">
    <property type="entry name" value="DNA_glycosylase"/>
</dbReference>
<organism evidence="14 15">
    <name type="scientific">Haliovirga abyssi</name>
    <dbReference type="NCBI Taxonomy" id="2996794"/>
    <lineage>
        <taxon>Bacteria</taxon>
        <taxon>Fusobacteriati</taxon>
        <taxon>Fusobacteriota</taxon>
        <taxon>Fusobacteriia</taxon>
        <taxon>Fusobacteriales</taxon>
        <taxon>Haliovirgaceae</taxon>
        <taxon>Haliovirga</taxon>
    </lineage>
</organism>
<dbReference type="HAMAP" id="MF_00942">
    <property type="entry name" value="Nth"/>
    <property type="match status" value="1"/>
</dbReference>
<evidence type="ECO:0000256" key="5">
    <source>
        <dbReference type="ARBA" id="ARBA00022801"/>
    </source>
</evidence>
<dbReference type="FunFam" id="1.10.340.30:FF:000001">
    <property type="entry name" value="Endonuclease III"/>
    <property type="match status" value="1"/>
</dbReference>
<dbReference type="Gene3D" id="1.10.340.30">
    <property type="entry name" value="Hypothetical protein, domain 2"/>
    <property type="match status" value="1"/>
</dbReference>
<dbReference type="InterPro" id="IPR003265">
    <property type="entry name" value="HhH-GPD_domain"/>
</dbReference>
<evidence type="ECO:0000313" key="15">
    <source>
        <dbReference type="Proteomes" id="UP001321582"/>
    </source>
</evidence>
<dbReference type="PROSITE" id="PS01155">
    <property type="entry name" value="ENDONUCLEASE_III_2"/>
    <property type="match status" value="1"/>
</dbReference>
<evidence type="ECO:0000256" key="12">
    <source>
        <dbReference type="HAMAP-Rule" id="MF_00942"/>
    </source>
</evidence>
<keyword evidence="6 12" id="KW-0408">Iron</keyword>
<dbReference type="RefSeq" id="WP_307904742.1">
    <property type="nucleotide sequence ID" value="NZ_AP027059.1"/>
</dbReference>
<keyword evidence="7 12" id="KW-0411">Iron-sulfur</keyword>
<evidence type="ECO:0000256" key="2">
    <source>
        <dbReference type="ARBA" id="ARBA00022485"/>
    </source>
</evidence>
<dbReference type="Pfam" id="PF10576">
    <property type="entry name" value="EndIII_4Fe-2S"/>
    <property type="match status" value="1"/>
</dbReference>
<evidence type="ECO:0000256" key="6">
    <source>
        <dbReference type="ARBA" id="ARBA00023004"/>
    </source>
</evidence>
<evidence type="ECO:0000256" key="11">
    <source>
        <dbReference type="ARBA" id="ARBA00023295"/>
    </source>
</evidence>
<feature type="binding site" evidence="12">
    <location>
        <position position="198"/>
    </location>
    <ligand>
        <name>[4Fe-4S] cluster</name>
        <dbReference type="ChEBI" id="CHEBI:49883"/>
    </ligand>
</feature>
<feature type="binding site" evidence="12">
    <location>
        <position position="188"/>
    </location>
    <ligand>
        <name>[4Fe-4S] cluster</name>
        <dbReference type="ChEBI" id="CHEBI:49883"/>
    </ligand>
</feature>
<dbReference type="SMART" id="SM00478">
    <property type="entry name" value="ENDO3c"/>
    <property type="match status" value="1"/>
</dbReference>
<keyword evidence="11 12" id="KW-0326">Glycosidase</keyword>
<gene>
    <name evidence="12 14" type="primary">nth</name>
    <name evidence="14" type="ORF">HLVA_03670</name>
</gene>
<dbReference type="EMBL" id="AP027059">
    <property type="protein sequence ID" value="BDU49798.1"/>
    <property type="molecule type" value="Genomic_DNA"/>
</dbReference>
<dbReference type="GO" id="GO:0019104">
    <property type="term" value="F:DNA N-glycosylase activity"/>
    <property type="evidence" value="ECO:0007669"/>
    <property type="project" value="UniProtKB-UniRule"/>
</dbReference>
<evidence type="ECO:0000256" key="9">
    <source>
        <dbReference type="ARBA" id="ARBA00023204"/>
    </source>
</evidence>
<dbReference type="GO" id="GO:0003677">
    <property type="term" value="F:DNA binding"/>
    <property type="evidence" value="ECO:0007669"/>
    <property type="project" value="UniProtKB-UniRule"/>
</dbReference>
<dbReference type="PROSITE" id="PS00764">
    <property type="entry name" value="ENDONUCLEASE_III_1"/>
    <property type="match status" value="1"/>
</dbReference>
<accession>A0AAU9DN86</accession>
<evidence type="ECO:0000259" key="13">
    <source>
        <dbReference type="SMART" id="SM00478"/>
    </source>
</evidence>
<dbReference type="AlphaFoldDB" id="A0AAU9DN86"/>
<evidence type="ECO:0000256" key="10">
    <source>
        <dbReference type="ARBA" id="ARBA00023239"/>
    </source>
</evidence>
<keyword evidence="4 12" id="KW-0227">DNA damage</keyword>
<dbReference type="PANTHER" id="PTHR10359">
    <property type="entry name" value="A/G-SPECIFIC ADENINE GLYCOSYLASE/ENDONUCLEASE III"/>
    <property type="match status" value="1"/>
</dbReference>
<dbReference type="GO" id="GO:0006285">
    <property type="term" value="P:base-excision repair, AP site formation"/>
    <property type="evidence" value="ECO:0007669"/>
    <property type="project" value="TreeGrafter"/>
</dbReference>
<dbReference type="Pfam" id="PF00730">
    <property type="entry name" value="HhH-GPD"/>
    <property type="match status" value="1"/>
</dbReference>
<dbReference type="GO" id="GO:0051539">
    <property type="term" value="F:4 iron, 4 sulfur cluster binding"/>
    <property type="evidence" value="ECO:0007669"/>
    <property type="project" value="UniProtKB-UniRule"/>
</dbReference>
<feature type="binding site" evidence="12">
    <location>
        <position position="195"/>
    </location>
    <ligand>
        <name>[4Fe-4S] cluster</name>
        <dbReference type="ChEBI" id="CHEBI:49883"/>
    </ligand>
</feature>
<dbReference type="Proteomes" id="UP001321582">
    <property type="component" value="Chromosome"/>
</dbReference>
<keyword evidence="14" id="KW-0255">Endonuclease</keyword>
<dbReference type="SMART" id="SM00525">
    <property type="entry name" value="FES"/>
    <property type="match status" value="1"/>
</dbReference>
<evidence type="ECO:0000256" key="8">
    <source>
        <dbReference type="ARBA" id="ARBA00023125"/>
    </source>
</evidence>
<dbReference type="InterPro" id="IPR023170">
    <property type="entry name" value="HhH_base_excis_C"/>
</dbReference>
<dbReference type="InterPro" id="IPR000445">
    <property type="entry name" value="HhH_motif"/>
</dbReference>
<dbReference type="GO" id="GO:0046872">
    <property type="term" value="F:metal ion binding"/>
    <property type="evidence" value="ECO:0007669"/>
    <property type="project" value="UniProtKB-KW"/>
</dbReference>
<dbReference type="Pfam" id="PF00633">
    <property type="entry name" value="HHH"/>
    <property type="match status" value="1"/>
</dbReference>
<dbReference type="NCBIfam" id="TIGR01083">
    <property type="entry name" value="nth"/>
    <property type="match status" value="1"/>
</dbReference>
<evidence type="ECO:0000256" key="1">
    <source>
        <dbReference type="ARBA" id="ARBA00008343"/>
    </source>
</evidence>
<dbReference type="GO" id="GO:0140078">
    <property type="term" value="F:class I DNA-(apurinic or apyrimidinic site) endonuclease activity"/>
    <property type="evidence" value="ECO:0007669"/>
    <property type="project" value="UniProtKB-EC"/>
</dbReference>
<comment type="function">
    <text evidence="12">DNA repair enzyme that has both DNA N-glycosylase activity and AP-lyase activity. The DNA N-glycosylase activity releases various damaged pyrimidines from DNA by cleaving the N-glycosidic bond, leaving an AP (apurinic/apyrimidinic) site. The AP-lyase activity cleaves the phosphodiester bond 3' to the AP site by a beta-elimination, leaving a 3'-terminal unsaturated sugar and a product with a terminal 5'-phosphate.</text>
</comment>
<sequence length="211" mass="24386">MNKKTKAEKVILILKDIYGEPVPTLNYENEFELLIAVILSAQCTDKRVDIVTAELFKKYKTPKEFMEMDIKELEKIIHSTGFYKNKSKNIKKCAKMLVEKYDGIVPNNMDDLIKLPGVGRKTANVMLGHIFNIPGVVVDTHVKRLSNRIGLTKQQDPVKIEFELMKIIQKKDWFLYSNLLIYHGRAICTARNPKCDNCKIRVYCEYGRGIK</sequence>
<comment type="similarity">
    <text evidence="1 12">Belongs to the Nth/MutY family.</text>
</comment>
<evidence type="ECO:0000313" key="14">
    <source>
        <dbReference type="EMBL" id="BDU49798.1"/>
    </source>
</evidence>
<dbReference type="CDD" id="cd00056">
    <property type="entry name" value="ENDO3c"/>
    <property type="match status" value="1"/>
</dbReference>